<dbReference type="GO" id="GO:0005886">
    <property type="term" value="C:plasma membrane"/>
    <property type="evidence" value="ECO:0007669"/>
    <property type="project" value="UniProtKB-SubCell"/>
</dbReference>
<name>A0A2N9W1U8_9HYPH</name>
<protein>
    <recommendedName>
        <fullName evidence="10 11">Multifunctional fusion protein</fullName>
    </recommendedName>
    <domain>
        <recommendedName>
            <fullName evidence="10">Protein translocase subunit SecD</fullName>
        </recommendedName>
    </domain>
    <domain>
        <recommendedName>
            <fullName evidence="11">Protein-export membrane protein SecF</fullName>
        </recommendedName>
    </domain>
</protein>
<keyword evidence="4" id="KW-0997">Cell inner membrane</keyword>
<feature type="transmembrane region" description="Helical" evidence="10">
    <location>
        <begin position="272"/>
        <end position="294"/>
    </location>
</feature>
<keyword evidence="7 10" id="KW-1133">Transmembrane helix</keyword>
<reference evidence="15 16" key="1">
    <citation type="journal article" date="2017" name="Int J Environ Stud">
        <title>Does the Miocene-Pliocene relict legume Oxytropis triphylla form nitrogen-fixing nodules with a combination of bacterial strains?</title>
        <authorList>
            <person name="Safronova V."/>
            <person name="Belimov A."/>
            <person name="Sazanova A."/>
            <person name="Kuznetsova I."/>
            <person name="Popova J."/>
            <person name="Andronov E."/>
            <person name="Verkhozina A."/>
            <person name="Tikhonovich I."/>
        </authorList>
    </citation>
    <scope>NUCLEOTIDE SEQUENCE [LARGE SCALE GENOMIC DNA]</scope>
    <source>
        <strain evidence="15 16">Tri-38</strain>
    </source>
</reference>
<organism evidence="15 16">
    <name type="scientific">Phyllobacterium zundukense</name>
    <dbReference type="NCBI Taxonomy" id="1867719"/>
    <lineage>
        <taxon>Bacteria</taxon>
        <taxon>Pseudomonadati</taxon>
        <taxon>Pseudomonadota</taxon>
        <taxon>Alphaproteobacteria</taxon>
        <taxon>Hyphomicrobiales</taxon>
        <taxon>Phyllobacteriaceae</taxon>
        <taxon>Phyllobacterium</taxon>
    </lineage>
</organism>
<dbReference type="Pfam" id="PF22599">
    <property type="entry name" value="SecDF_P1_head"/>
    <property type="match status" value="1"/>
</dbReference>
<evidence type="ECO:0000259" key="12">
    <source>
        <dbReference type="Pfam" id="PF02355"/>
    </source>
</evidence>
<evidence type="ECO:0000256" key="10">
    <source>
        <dbReference type="HAMAP-Rule" id="MF_01463"/>
    </source>
</evidence>
<dbReference type="KEGG" id="pht:BLM14_07600"/>
<dbReference type="Pfam" id="PF02355">
    <property type="entry name" value="SecD_SecF_C"/>
    <property type="match status" value="2"/>
</dbReference>
<dbReference type="PANTHER" id="PTHR30081:SF1">
    <property type="entry name" value="PROTEIN TRANSLOCASE SUBUNIT SECD"/>
    <property type="match status" value="1"/>
</dbReference>
<keyword evidence="2 10" id="KW-0813">Transport</keyword>
<dbReference type="Proteomes" id="UP000232163">
    <property type="component" value="Unassembled WGS sequence"/>
</dbReference>
<evidence type="ECO:0000256" key="7">
    <source>
        <dbReference type="ARBA" id="ARBA00022989"/>
    </source>
</evidence>
<dbReference type="HAMAP" id="MF_01463_B">
    <property type="entry name" value="SecD_B"/>
    <property type="match status" value="1"/>
</dbReference>
<keyword evidence="6 10" id="KW-0653">Protein transport</keyword>
<comment type="subcellular location">
    <subcellularLocation>
        <location evidence="1 10">Cell membrane</location>
        <topology evidence="1 10">Multi-pass membrane protein</topology>
    </subcellularLocation>
</comment>
<dbReference type="RefSeq" id="WP_099998840.1">
    <property type="nucleotide sequence ID" value="NZ_CP017940.1"/>
</dbReference>
<keyword evidence="9 10" id="KW-0472">Membrane</keyword>
<dbReference type="InterPro" id="IPR048631">
    <property type="entry name" value="SecD_1st"/>
</dbReference>
<feature type="domain" description="Protein export membrane protein SecD/SecF C-terminal" evidence="12">
    <location>
        <begin position="556"/>
        <end position="734"/>
    </location>
</feature>
<comment type="similarity">
    <text evidence="11">Belongs to the SecD/SecF family. SecF subfamily.</text>
</comment>
<dbReference type="HAMAP" id="MF_01464_B">
    <property type="entry name" value="SecF_B"/>
    <property type="match status" value="1"/>
</dbReference>
<dbReference type="PANTHER" id="PTHR30081">
    <property type="entry name" value="PROTEIN-EXPORT MEMBRANE PROTEIN SEC"/>
    <property type="match status" value="1"/>
</dbReference>
<comment type="similarity">
    <text evidence="10">Belongs to the SecD/SecF family. SecD subfamily.</text>
</comment>
<comment type="subunit">
    <text evidence="11">Forms a complex with SecD. Part of the essential Sec protein translocation apparatus which comprises SecA, SecYEG and auxiliary proteins SecDF-YajC and YidC.</text>
</comment>
<keyword evidence="3 10" id="KW-1003">Cell membrane</keyword>
<dbReference type="InterPro" id="IPR022645">
    <property type="entry name" value="SecD/SecF_bac"/>
</dbReference>
<dbReference type="NCBIfam" id="TIGR00916">
    <property type="entry name" value="2A0604s01"/>
    <property type="match status" value="2"/>
</dbReference>
<feature type="transmembrane region" description="Helical" evidence="10">
    <location>
        <begin position="631"/>
        <end position="652"/>
    </location>
</feature>
<evidence type="ECO:0000256" key="6">
    <source>
        <dbReference type="ARBA" id="ARBA00022927"/>
    </source>
</evidence>
<keyword evidence="16" id="KW-1185">Reference proteome</keyword>
<dbReference type="Pfam" id="PF07549">
    <property type="entry name" value="Sec_GG"/>
    <property type="match status" value="2"/>
</dbReference>
<accession>A0A2N9W1U8</accession>
<comment type="caution">
    <text evidence="10">Lacks conserved residue(s) required for the propagation of feature annotation.</text>
</comment>
<evidence type="ECO:0000256" key="11">
    <source>
        <dbReference type="HAMAP-Rule" id="MF_01464"/>
    </source>
</evidence>
<feature type="transmembrane region" description="Helical" evidence="10">
    <location>
        <begin position="330"/>
        <end position="351"/>
    </location>
</feature>
<dbReference type="Gene3D" id="1.20.1640.10">
    <property type="entry name" value="Multidrug efflux transporter AcrB transmembrane domain"/>
    <property type="match status" value="2"/>
</dbReference>
<dbReference type="InterPro" id="IPR048634">
    <property type="entry name" value="SecD_SecF_C"/>
</dbReference>
<dbReference type="FunFam" id="3.30.1360.200:FF:000002">
    <property type="entry name" value="Preprotein translocase subunit SecD"/>
    <property type="match status" value="1"/>
</dbReference>
<dbReference type="InterPro" id="IPR005791">
    <property type="entry name" value="SecD"/>
</dbReference>
<dbReference type="InterPro" id="IPR022813">
    <property type="entry name" value="SecD/SecF_arch_bac"/>
</dbReference>
<dbReference type="GO" id="GO:0015450">
    <property type="term" value="F:protein-transporting ATPase activity"/>
    <property type="evidence" value="ECO:0007669"/>
    <property type="project" value="InterPro"/>
</dbReference>
<comment type="function">
    <text evidence="10">Part of the Sec protein translocase complex. Interacts with the SecYEG preprotein conducting channel. SecDF uses the proton motive force (PMF) to complete protein translocation after the ATP-dependent function of SecA.</text>
</comment>
<evidence type="ECO:0000256" key="9">
    <source>
        <dbReference type="ARBA" id="ARBA00023136"/>
    </source>
</evidence>
<evidence type="ECO:0000256" key="5">
    <source>
        <dbReference type="ARBA" id="ARBA00022692"/>
    </source>
</evidence>
<feature type="transmembrane region" description="Helical" evidence="10">
    <location>
        <begin position="684"/>
        <end position="701"/>
    </location>
</feature>
<dbReference type="PRINTS" id="PR01755">
    <property type="entry name" value="SECFTRNLCASE"/>
</dbReference>
<evidence type="ECO:0000256" key="2">
    <source>
        <dbReference type="ARBA" id="ARBA00022448"/>
    </source>
</evidence>
<dbReference type="InterPro" id="IPR005665">
    <property type="entry name" value="SecF_bac"/>
</dbReference>
<evidence type="ECO:0000256" key="1">
    <source>
        <dbReference type="ARBA" id="ARBA00004651"/>
    </source>
</evidence>
<comment type="caution">
    <text evidence="15">The sequence shown here is derived from an EMBL/GenBank/DDBJ whole genome shotgun (WGS) entry which is preliminary data.</text>
</comment>
<comment type="subunit">
    <text evidence="10">Forms a complex with SecF. Part of the essential Sec protein translocation apparatus which comprises SecA, SecYEG and auxiliary proteins SecDF-YajC and YidC.</text>
</comment>
<evidence type="ECO:0000256" key="8">
    <source>
        <dbReference type="ARBA" id="ARBA00023010"/>
    </source>
</evidence>
<dbReference type="Pfam" id="PF21760">
    <property type="entry name" value="SecD_1st"/>
    <property type="match status" value="1"/>
</dbReference>
<dbReference type="NCBIfam" id="TIGR00966">
    <property type="entry name" value="transloc_SecF"/>
    <property type="match status" value="1"/>
</dbReference>
<dbReference type="AlphaFoldDB" id="A0A2N9W1U8"/>
<sequence length="756" mass="81055">MLYFSRWKTVLIWAVVLAGVILALPNVFSQDQLVKLPDWLPKKQLALGLDLEGGSRLRLQVDKDHLADTDATIAVLSRRLSELGYTNPNVESQRNGRVLVEVPGLYDSQLLKDILSLTGELSFQMVDPSMPVQQAIDGTPPEGDEVVYSFDDPPVAYLVKQEPLVSNQNFVDAQAGIDTATQQPVITFRLDSIGADRFSKATKAGVGQSFAIVLDNQVLSAPVISEAIPGNTGQISGNFDLSGASNLALVMRAGALPTDVTVIEERTIGTDLGAAAVSSGKIAALIGAALVILFMLLTYGFLGVIASIALVVNVVLILAVLTLFGAPLTLAGVAGIVLTIGMAVDSNVLIYERIREDRRAGFSVIQAIDSGFSRALATIVDANVTTLIAALVLFILGTGPVHGFALTVTIGIVTTLFTTFTLTRWLVSLWVQRSKPKEVPGAPLRLVPNDTKIPFMKLRGLTLGFSALSSIAAIVLFAIVGMNFGIDFKGGTMIEMQSHEGAIDLDDVYSRLDELNIGDVKIEPFKSEDRALITVGSQGEGEDAEQTVGVKIRGEFQDDYDFPRIDVIGPAVSSELSQAGGLAVALSLLAIFVYVWLRFEWHFALGAIIATVHDVLLLLGMFVIFQMEFNLWSIAALLAIVGYSLNDTVVIYDRVRENLRRHGNSMSLSAILDASINQTLSRTILTSLATFLALIVLYVYGGDDVRSFALTIAVGIVVATYSSIFVAGPLLMLFGLKGRDVIDDQPPAAVSEQNGA</sequence>
<feature type="transmembrane region" description="Helical" evidence="10">
    <location>
        <begin position="707"/>
        <end position="734"/>
    </location>
</feature>
<feature type="transmembrane region" description="Helical" evidence="10">
    <location>
        <begin position="403"/>
        <end position="427"/>
    </location>
</feature>
<evidence type="ECO:0000313" key="16">
    <source>
        <dbReference type="Proteomes" id="UP000232163"/>
    </source>
</evidence>
<dbReference type="NCBIfam" id="NF009583">
    <property type="entry name" value="PRK13024.1-3"/>
    <property type="match status" value="1"/>
</dbReference>
<feature type="transmembrane region" description="Helical" evidence="10">
    <location>
        <begin position="301"/>
        <end position="324"/>
    </location>
</feature>
<evidence type="ECO:0000256" key="3">
    <source>
        <dbReference type="ARBA" id="ARBA00022475"/>
    </source>
</evidence>
<dbReference type="Gene3D" id="3.30.1360.200">
    <property type="match status" value="1"/>
</dbReference>
<evidence type="ECO:0000259" key="13">
    <source>
        <dbReference type="Pfam" id="PF21760"/>
    </source>
</evidence>
<dbReference type="NCBIfam" id="TIGR01129">
    <property type="entry name" value="secD"/>
    <property type="match status" value="1"/>
</dbReference>
<feature type="transmembrane region" description="Helical" evidence="10">
    <location>
        <begin position="604"/>
        <end position="625"/>
    </location>
</feature>
<keyword evidence="5 10" id="KW-0812">Transmembrane</keyword>
<keyword evidence="8 10" id="KW-0811">Translocation</keyword>
<dbReference type="SUPFAM" id="SSF82866">
    <property type="entry name" value="Multidrug efflux transporter AcrB transmembrane domain"/>
    <property type="match status" value="2"/>
</dbReference>
<feature type="transmembrane region" description="Helical" evidence="10">
    <location>
        <begin position="461"/>
        <end position="486"/>
    </location>
</feature>
<proteinExistence type="inferred from homology"/>
<dbReference type="OrthoDB" id="9805019at2"/>
<dbReference type="Gene3D" id="3.30.70.3400">
    <property type="match status" value="1"/>
</dbReference>
<feature type="domain" description="SecDF P1 head subdomain" evidence="14">
    <location>
        <begin position="146"/>
        <end position="257"/>
    </location>
</feature>
<feature type="transmembrane region" description="Helical" evidence="10">
    <location>
        <begin position="579"/>
        <end position="597"/>
    </location>
</feature>
<evidence type="ECO:0000256" key="4">
    <source>
        <dbReference type="ARBA" id="ARBA00022519"/>
    </source>
</evidence>
<dbReference type="EMBL" id="MZMT01000017">
    <property type="protein sequence ID" value="PIO45716.1"/>
    <property type="molecule type" value="Genomic_DNA"/>
</dbReference>
<dbReference type="InterPro" id="IPR022646">
    <property type="entry name" value="SecD/SecF_CS"/>
</dbReference>
<dbReference type="GO" id="GO:0043952">
    <property type="term" value="P:protein transport by the Sec complex"/>
    <property type="evidence" value="ECO:0007669"/>
    <property type="project" value="UniProtKB-UniRule"/>
</dbReference>
<dbReference type="FunFam" id="1.20.1640.10:FF:000004">
    <property type="entry name" value="Protein translocase subunit SecD"/>
    <property type="match status" value="1"/>
</dbReference>
<dbReference type="InterPro" id="IPR055344">
    <property type="entry name" value="SecD_SecF_C_bact"/>
</dbReference>
<dbReference type="GO" id="GO:0006605">
    <property type="term" value="P:protein targeting"/>
    <property type="evidence" value="ECO:0007669"/>
    <property type="project" value="UniProtKB-UniRule"/>
</dbReference>
<dbReference type="InterPro" id="IPR054384">
    <property type="entry name" value="SecDF_P1_head"/>
</dbReference>
<dbReference type="GO" id="GO:0065002">
    <property type="term" value="P:intracellular protein transmembrane transport"/>
    <property type="evidence" value="ECO:0007669"/>
    <property type="project" value="UniProtKB-UniRule"/>
</dbReference>
<feature type="transmembrane region" description="Helical" evidence="10">
    <location>
        <begin position="372"/>
        <end position="397"/>
    </location>
</feature>
<evidence type="ECO:0000313" key="15">
    <source>
        <dbReference type="EMBL" id="PIO45716.1"/>
    </source>
</evidence>
<feature type="domain" description="Protein export membrane protein SecD/SecF C-terminal" evidence="12">
    <location>
        <begin position="258"/>
        <end position="427"/>
    </location>
</feature>
<feature type="domain" description="Protein translocase subunit SecDF P1" evidence="13">
    <location>
        <begin position="70"/>
        <end position="127"/>
    </location>
</feature>
<evidence type="ECO:0000259" key="14">
    <source>
        <dbReference type="Pfam" id="PF22599"/>
    </source>
</evidence>
<gene>
    <name evidence="10" type="primary">secD</name>
    <name evidence="11" type="synonym">secF</name>
    <name evidence="15" type="ORF">B5P45_06930</name>
</gene>